<evidence type="ECO:0000313" key="2">
    <source>
        <dbReference type="EMBL" id="KAG8466406.1"/>
    </source>
</evidence>
<name>A0A8J5XCY7_DIALT</name>
<evidence type="ECO:0000313" key="3">
    <source>
        <dbReference type="Proteomes" id="UP000751190"/>
    </source>
</evidence>
<dbReference type="EMBL" id="JAGTXO010000008">
    <property type="protein sequence ID" value="KAG8466406.1"/>
    <property type="molecule type" value="Genomic_DNA"/>
</dbReference>
<accession>A0A8J5XCY7</accession>
<organism evidence="2 3">
    <name type="scientific">Diacronema lutheri</name>
    <name type="common">Unicellular marine alga</name>
    <name type="synonym">Monochrysis lutheri</name>
    <dbReference type="NCBI Taxonomy" id="2081491"/>
    <lineage>
        <taxon>Eukaryota</taxon>
        <taxon>Haptista</taxon>
        <taxon>Haptophyta</taxon>
        <taxon>Pavlovophyceae</taxon>
        <taxon>Pavlovales</taxon>
        <taxon>Pavlovaceae</taxon>
        <taxon>Diacronema</taxon>
    </lineage>
</organism>
<protein>
    <submittedName>
        <fullName evidence="2">Uncharacterized protein</fullName>
    </submittedName>
</protein>
<dbReference type="Proteomes" id="UP000751190">
    <property type="component" value="Unassembled WGS sequence"/>
</dbReference>
<reference evidence="2" key="1">
    <citation type="submission" date="2021-05" db="EMBL/GenBank/DDBJ databases">
        <title>The genome of the haptophyte Pavlova lutheri (Diacronema luteri, Pavlovales) - a model for lipid biosynthesis in eukaryotic algae.</title>
        <authorList>
            <person name="Hulatt C.J."/>
            <person name="Posewitz M.C."/>
        </authorList>
    </citation>
    <scope>NUCLEOTIDE SEQUENCE</scope>
    <source>
        <strain evidence="2">NIVA-4/92</strain>
    </source>
</reference>
<feature type="region of interest" description="Disordered" evidence="1">
    <location>
        <begin position="11"/>
        <end position="36"/>
    </location>
</feature>
<proteinExistence type="predicted"/>
<dbReference type="AlphaFoldDB" id="A0A8J5XCY7"/>
<comment type="caution">
    <text evidence="2">The sequence shown here is derived from an EMBL/GenBank/DDBJ whole genome shotgun (WGS) entry which is preliminary data.</text>
</comment>
<evidence type="ECO:0000256" key="1">
    <source>
        <dbReference type="SAM" id="MobiDB-lite"/>
    </source>
</evidence>
<keyword evidence="3" id="KW-1185">Reference proteome</keyword>
<feature type="region of interest" description="Disordered" evidence="1">
    <location>
        <begin position="366"/>
        <end position="407"/>
    </location>
</feature>
<feature type="compositionally biased region" description="Acidic residues" evidence="1">
    <location>
        <begin position="396"/>
        <end position="407"/>
    </location>
</feature>
<sequence>MAACGSGHLHALLPPQHSHEQQQQPEHHQDGAQHQQQPVHFELCGSVGASPAQAAQLANALGKWALLGDLLKLTGSERAKVYFLKADFILAMRHGSYEHVHLTMRHARELQLPLDKALTTLCEVKVAMHSAAAIPPDSASGAAPPSLSSPLPDFIAAWFHSGYATVMRVCEYGVVRWVPNRTMLAAYEHAGVAAQLLAVHGRAAAAGAQRGGPGPVPSGGGAFAGADTAEVQHSVDNAMLEVLFLPSDRPAICAMLTSVWGATGSGSAPGVVQRAPLGWEGQTSTAVRPRLGAFFQTPQRAHMRLMTDATGCMCWETYQFRAWYGLPPPPDAIYARCVPPAEGPGEPFAHTAPTSALARAAHTGAHVAGARASPGAPLSEGMLGRSVGTPSRVEGREEEEGEGDDDAEFRLIAESIDIEALLSFPH</sequence>
<feature type="compositionally biased region" description="Basic and acidic residues" evidence="1">
    <location>
        <begin position="17"/>
        <end position="31"/>
    </location>
</feature>
<gene>
    <name evidence="2" type="ORF">KFE25_002162</name>
</gene>